<keyword evidence="5 8" id="KW-1133">Transmembrane helix</keyword>
<feature type="transmembrane region" description="Helical" evidence="8">
    <location>
        <begin position="123"/>
        <end position="140"/>
    </location>
</feature>
<accession>A0A1X6P0V3</accession>
<feature type="transmembrane region" description="Helical" evidence="8">
    <location>
        <begin position="101"/>
        <end position="117"/>
    </location>
</feature>
<gene>
    <name evidence="10" type="ORF">BU14_0286s0024</name>
</gene>
<dbReference type="GO" id="GO:0006874">
    <property type="term" value="P:intracellular calcium ion homeostasis"/>
    <property type="evidence" value="ECO:0007669"/>
    <property type="project" value="TreeGrafter"/>
</dbReference>
<comment type="similarity">
    <text evidence="2">Belongs to the Ca(2+):cation antiporter (CaCA) (TC 2.A.19) family. SLC24A subfamily.</text>
</comment>
<dbReference type="GO" id="GO:0005886">
    <property type="term" value="C:plasma membrane"/>
    <property type="evidence" value="ECO:0007669"/>
    <property type="project" value="TreeGrafter"/>
</dbReference>
<dbReference type="AlphaFoldDB" id="A0A1X6P0V3"/>
<evidence type="ECO:0000256" key="3">
    <source>
        <dbReference type="ARBA" id="ARBA00022449"/>
    </source>
</evidence>
<dbReference type="Pfam" id="PF01699">
    <property type="entry name" value="Na_Ca_ex"/>
    <property type="match status" value="1"/>
</dbReference>
<sequence length="239" mass="25392">MFLFLGLAIVTDDYFVASLDRICEQLRLSDDVAGATFLAAGSSAPELFTSLISVFVTKDEVGVGTIVGSAVFNVLVIIGSAAALAGSVLHLDWRPLVRDSFFYFVFIALLFMSLVVTSRSDATWYEGLILVLAYGGYIAFMKWGNKPYMRAAQKWSGGRRARAAARAGTPNGDVEGGAAAAAVPPPPPAARARRRRRAAATRPTRLGRPSPTAALPPRPGAPAARRRASPPTWPRGACA</sequence>
<feature type="transmembrane region" description="Helical" evidence="8">
    <location>
        <begin position="66"/>
        <end position="89"/>
    </location>
</feature>
<evidence type="ECO:0000313" key="10">
    <source>
        <dbReference type="EMBL" id="OSX74511.1"/>
    </source>
</evidence>
<evidence type="ECO:0000256" key="5">
    <source>
        <dbReference type="ARBA" id="ARBA00022989"/>
    </source>
</evidence>
<evidence type="ECO:0000256" key="1">
    <source>
        <dbReference type="ARBA" id="ARBA00004141"/>
    </source>
</evidence>
<keyword evidence="11" id="KW-1185">Reference proteome</keyword>
<protein>
    <recommendedName>
        <fullName evidence="9">Sodium/calcium exchanger membrane region domain-containing protein</fullName>
    </recommendedName>
</protein>
<dbReference type="GO" id="GO:0008273">
    <property type="term" value="F:calcium, potassium:sodium antiporter activity"/>
    <property type="evidence" value="ECO:0007669"/>
    <property type="project" value="TreeGrafter"/>
</dbReference>
<evidence type="ECO:0000256" key="8">
    <source>
        <dbReference type="SAM" id="Phobius"/>
    </source>
</evidence>
<dbReference type="Gene3D" id="1.20.1420.30">
    <property type="entry name" value="NCX, central ion-binding region"/>
    <property type="match status" value="1"/>
</dbReference>
<keyword evidence="3" id="KW-0050">Antiport</keyword>
<keyword evidence="4 8" id="KW-0812">Transmembrane</keyword>
<dbReference type="EMBL" id="KV918944">
    <property type="protein sequence ID" value="OSX74511.1"/>
    <property type="molecule type" value="Genomic_DNA"/>
</dbReference>
<evidence type="ECO:0000256" key="6">
    <source>
        <dbReference type="ARBA" id="ARBA00023136"/>
    </source>
</evidence>
<comment type="subcellular location">
    <subcellularLocation>
        <location evidence="1">Membrane</location>
        <topology evidence="1">Multi-pass membrane protein</topology>
    </subcellularLocation>
</comment>
<evidence type="ECO:0000259" key="9">
    <source>
        <dbReference type="Pfam" id="PF01699"/>
    </source>
</evidence>
<evidence type="ECO:0000313" key="11">
    <source>
        <dbReference type="Proteomes" id="UP000218209"/>
    </source>
</evidence>
<evidence type="ECO:0000256" key="2">
    <source>
        <dbReference type="ARBA" id="ARBA00005364"/>
    </source>
</evidence>
<dbReference type="InterPro" id="IPR004481">
    <property type="entry name" value="K/Na/Ca-exchanger"/>
</dbReference>
<proteinExistence type="inferred from homology"/>
<dbReference type="PANTHER" id="PTHR10846">
    <property type="entry name" value="SODIUM/POTASSIUM/CALCIUM EXCHANGER"/>
    <property type="match status" value="1"/>
</dbReference>
<evidence type="ECO:0000256" key="7">
    <source>
        <dbReference type="SAM" id="MobiDB-lite"/>
    </source>
</evidence>
<feature type="region of interest" description="Disordered" evidence="7">
    <location>
        <begin position="161"/>
        <end position="239"/>
    </location>
</feature>
<dbReference type="Proteomes" id="UP000218209">
    <property type="component" value="Unassembled WGS sequence"/>
</dbReference>
<dbReference type="GO" id="GO:0005262">
    <property type="term" value="F:calcium channel activity"/>
    <property type="evidence" value="ECO:0007669"/>
    <property type="project" value="TreeGrafter"/>
</dbReference>
<dbReference type="InterPro" id="IPR004837">
    <property type="entry name" value="NaCa_Exmemb"/>
</dbReference>
<keyword evidence="6 8" id="KW-0472">Membrane</keyword>
<organism evidence="10 11">
    <name type="scientific">Porphyra umbilicalis</name>
    <name type="common">Purple laver</name>
    <name type="synonym">Red alga</name>
    <dbReference type="NCBI Taxonomy" id="2786"/>
    <lineage>
        <taxon>Eukaryota</taxon>
        <taxon>Rhodophyta</taxon>
        <taxon>Bangiophyceae</taxon>
        <taxon>Bangiales</taxon>
        <taxon>Bangiaceae</taxon>
        <taxon>Porphyra</taxon>
    </lineage>
</organism>
<evidence type="ECO:0000256" key="4">
    <source>
        <dbReference type="ARBA" id="ARBA00022692"/>
    </source>
</evidence>
<name>A0A1X6P0V3_PORUM</name>
<feature type="domain" description="Sodium/calcium exchanger membrane region" evidence="9">
    <location>
        <begin position="2"/>
        <end position="141"/>
    </location>
</feature>
<dbReference type="InterPro" id="IPR044880">
    <property type="entry name" value="NCX_ion-bd_dom_sf"/>
</dbReference>
<dbReference type="PANTHER" id="PTHR10846:SF73">
    <property type="entry name" value="SODIUM_CALCIUM EXCHANGER MEMBRANE REGION DOMAIN-CONTAINING PROTEIN"/>
    <property type="match status" value="1"/>
</dbReference>
<keyword evidence="3" id="KW-0813">Transport</keyword>
<dbReference type="OrthoDB" id="2127281at2759"/>
<reference evidence="10 11" key="1">
    <citation type="submission" date="2017-03" db="EMBL/GenBank/DDBJ databases">
        <title>WGS assembly of Porphyra umbilicalis.</title>
        <authorList>
            <person name="Brawley S.H."/>
            <person name="Blouin N.A."/>
            <person name="Ficko-Blean E."/>
            <person name="Wheeler G.L."/>
            <person name="Lohr M."/>
            <person name="Goodson H.V."/>
            <person name="Jenkins J.W."/>
            <person name="Blaby-Haas C.E."/>
            <person name="Helliwell K.E."/>
            <person name="Chan C."/>
            <person name="Marriage T."/>
            <person name="Bhattacharya D."/>
            <person name="Klein A.S."/>
            <person name="Badis Y."/>
            <person name="Brodie J."/>
            <person name="Cao Y."/>
            <person name="Collen J."/>
            <person name="Dittami S.M."/>
            <person name="Gachon C.M."/>
            <person name="Green B.R."/>
            <person name="Karpowicz S."/>
            <person name="Kim J.W."/>
            <person name="Kudahl U."/>
            <person name="Lin S."/>
            <person name="Michel G."/>
            <person name="Mittag M."/>
            <person name="Olson B.J."/>
            <person name="Pangilinan J."/>
            <person name="Peng Y."/>
            <person name="Qiu H."/>
            <person name="Shu S."/>
            <person name="Singer J.T."/>
            <person name="Smith A.G."/>
            <person name="Sprecher B.N."/>
            <person name="Wagner V."/>
            <person name="Wang W."/>
            <person name="Wang Z.-Y."/>
            <person name="Yan J."/>
            <person name="Yarish C."/>
            <person name="Zoeuner-Riek S."/>
            <person name="Zhuang Y."/>
            <person name="Zou Y."/>
            <person name="Lindquist E.A."/>
            <person name="Grimwood J."/>
            <person name="Barry K."/>
            <person name="Rokhsar D.S."/>
            <person name="Schmutz J."/>
            <person name="Stiller J.W."/>
            <person name="Grossman A.R."/>
            <person name="Prochnik S.E."/>
        </authorList>
    </citation>
    <scope>NUCLEOTIDE SEQUENCE [LARGE SCALE GENOMIC DNA]</scope>
    <source>
        <strain evidence="10">4086291</strain>
    </source>
</reference>